<evidence type="ECO:0008006" key="5">
    <source>
        <dbReference type="Google" id="ProtNLM"/>
    </source>
</evidence>
<feature type="region of interest" description="Disordered" evidence="2">
    <location>
        <begin position="471"/>
        <end position="513"/>
    </location>
</feature>
<accession>A0AA44WU38</accession>
<comment type="caution">
    <text evidence="3">The sequence shown here is derived from an EMBL/GenBank/DDBJ whole genome shotgun (WGS) entry which is preliminary data.</text>
</comment>
<evidence type="ECO:0000313" key="4">
    <source>
        <dbReference type="Proteomes" id="UP000236305"/>
    </source>
</evidence>
<dbReference type="Proteomes" id="UP000236305">
    <property type="component" value="Unassembled WGS sequence"/>
</dbReference>
<gene>
    <name evidence="3" type="ORF">BJF96_g622</name>
</gene>
<feature type="coiled-coil region" evidence="1">
    <location>
        <begin position="85"/>
        <end position="203"/>
    </location>
</feature>
<feature type="region of interest" description="Disordered" evidence="2">
    <location>
        <begin position="1"/>
        <end position="23"/>
    </location>
</feature>
<keyword evidence="1" id="KW-0175">Coiled coil</keyword>
<evidence type="ECO:0000256" key="2">
    <source>
        <dbReference type="SAM" id="MobiDB-lite"/>
    </source>
</evidence>
<feature type="region of interest" description="Disordered" evidence="2">
    <location>
        <begin position="411"/>
        <end position="434"/>
    </location>
</feature>
<feature type="compositionally biased region" description="Polar residues" evidence="2">
    <location>
        <begin position="12"/>
        <end position="21"/>
    </location>
</feature>
<sequence length="513" mass="57055">MAPSVALMPQSPKATPSPSTSDTERDVDYFFAFIAALKSRGGYQRVKELAHRHEAQERELTELHVAYKTNLNELSLRGIEQEKEKREHTEAVRALEARLATAERERVAAENAKESEETKVGNLCAQVWDWEQKVLRVTETAKAHEKDNLNLKAKNKELKEKVSLLEGREKALNANLSSLQSDLVKKSEELRKAQNELAAVRSHITKMPSLEVNRVQICQGLNSAFRGVLDFLGAELTADLPESCLEDGAAWAGIRDHQAIRRTAIPLPPTNTPAAKRMRVFAALVVLADALVKHIFRPTYFLHQGEELDRALEELGKSHSGHGAFIRAVLLKATASGKHDPASSRSALVVREVAAAVQHWIPADRSDQFHEAMRCLTDLLRETWQIVQRTRQRVDPSLSLEVPEEWRRLPSITVQEDGRTQPRPSVASSQPSVPLGASDDVIGTVWPAFLARVEDDFDLVHPGYALTREDVKDASEEVSRRGARRNARRNGTMNGANRRDSGVAFLSTGESAA</sequence>
<name>A0AA44WU38_VERDA</name>
<evidence type="ECO:0000256" key="1">
    <source>
        <dbReference type="SAM" id="Coils"/>
    </source>
</evidence>
<organism evidence="3 4">
    <name type="scientific">Verticillium dahliae</name>
    <name type="common">Verticillium wilt</name>
    <dbReference type="NCBI Taxonomy" id="27337"/>
    <lineage>
        <taxon>Eukaryota</taxon>
        <taxon>Fungi</taxon>
        <taxon>Dikarya</taxon>
        <taxon>Ascomycota</taxon>
        <taxon>Pezizomycotina</taxon>
        <taxon>Sordariomycetes</taxon>
        <taxon>Hypocreomycetidae</taxon>
        <taxon>Glomerellales</taxon>
        <taxon>Plectosphaerellaceae</taxon>
        <taxon>Verticillium</taxon>
    </lineage>
</organism>
<evidence type="ECO:0000313" key="3">
    <source>
        <dbReference type="EMBL" id="PNH36352.1"/>
    </source>
</evidence>
<reference evidence="3 4" key="1">
    <citation type="submission" date="2017-12" db="EMBL/GenBank/DDBJ databases">
        <title>Comparative genomics yields insights into virulence evolution of Verticillium dahliae.</title>
        <authorList>
            <person name="Fan R."/>
            <person name="Armitage A.D."/>
            <person name="Cascant-Lopez E."/>
            <person name="Sobczyk M."/>
            <person name="Cockerton H.M."/>
            <person name="Harrison R.J."/>
        </authorList>
    </citation>
    <scope>NUCLEOTIDE SEQUENCE [LARGE SCALE GENOMIC DNA]</scope>
    <source>
        <strain evidence="3 4">12008</strain>
    </source>
</reference>
<dbReference type="AlphaFoldDB" id="A0AA44WU38"/>
<feature type="compositionally biased region" description="Polar residues" evidence="2">
    <location>
        <begin position="422"/>
        <end position="432"/>
    </location>
</feature>
<protein>
    <recommendedName>
        <fullName evidence="5">MEI5 protein</fullName>
    </recommendedName>
</protein>
<dbReference type="EMBL" id="MPSH01000001">
    <property type="protein sequence ID" value="PNH36352.1"/>
    <property type="molecule type" value="Genomic_DNA"/>
</dbReference>
<feature type="compositionally biased region" description="Basic and acidic residues" evidence="2">
    <location>
        <begin position="471"/>
        <end position="480"/>
    </location>
</feature>
<proteinExistence type="predicted"/>